<comment type="function">
    <text evidence="1">Kinase involved in the biosynthesis of the core oligosaccharide region of lipopolysaccharide (LPS). Catalyzes the phosphorylation of heptose I (HepI), the first heptose added to the Kdo2-lipid A module.</text>
</comment>
<dbReference type="EMBL" id="AM286690">
    <property type="protein sequence ID" value="CAL17744.1"/>
    <property type="molecule type" value="Genomic_DNA"/>
</dbReference>
<keyword evidence="1 3" id="KW-0808">Transferase</keyword>
<sequence length="282" mass="32149">MSKMLREDLAAAWAGKDPFEQAARQQGDIFREREGRRTLRFFHAGKGYFLKYHGGIGWREIFKNLAQGKLPVLGAMQEVRAIDAVRAAGLDTMTVAGYGCRGHNPSRQESFLVTDELADTLSLEEVGESWLEAGEVPVGFKRELIRRVAAIARRMHDAGINHRDFYLAHFLMPAPAVHARDETAPLFLIDLHRSQVRGAVPQRWRVKDLGGLYFSTARYGMTRRDVLRFVREYSGLSLRDVLTEKSALLAASQREGEKIYRRYYEKKPQFPLQFNAHPGKDI</sequence>
<evidence type="ECO:0000313" key="3">
    <source>
        <dbReference type="EMBL" id="CAL17744.1"/>
    </source>
</evidence>
<comment type="similarity">
    <text evidence="1">Belongs to the protein kinase superfamily. KdkA/rfaP family.</text>
</comment>
<dbReference type="UniPathway" id="UPA00958"/>
<comment type="pathway">
    <text evidence="1">Bacterial outer membrane biogenesis; LPS core biosynthesis.</text>
</comment>
<evidence type="ECO:0000256" key="2">
    <source>
        <dbReference type="PIRSR" id="PIRSR037318-50"/>
    </source>
</evidence>
<dbReference type="Pfam" id="PF06293">
    <property type="entry name" value="Kdo"/>
    <property type="match status" value="1"/>
</dbReference>
<keyword evidence="4" id="KW-1185">Reference proteome</keyword>
<dbReference type="GO" id="GO:0005524">
    <property type="term" value="F:ATP binding"/>
    <property type="evidence" value="ECO:0007669"/>
    <property type="project" value="UniProtKB-UniRule"/>
</dbReference>
<dbReference type="HOGENOM" id="CLU_081267_0_0_6"/>
<dbReference type="EC" id="2.7.1.-" evidence="1"/>
<dbReference type="KEGG" id="abo:ABO_2296"/>
<dbReference type="InterPro" id="IPR017172">
    <property type="entry name" value="Lsacc_core_hep_kinase_RfaP"/>
</dbReference>
<proteinExistence type="inferred from homology"/>
<organism evidence="3 4">
    <name type="scientific">Alcanivorax borkumensis (strain ATCC 700651 / DSM 11573 / NCIMB 13689 / SK2)</name>
    <dbReference type="NCBI Taxonomy" id="393595"/>
    <lineage>
        <taxon>Bacteria</taxon>
        <taxon>Pseudomonadati</taxon>
        <taxon>Pseudomonadota</taxon>
        <taxon>Gammaproteobacteria</taxon>
        <taxon>Oceanospirillales</taxon>
        <taxon>Alcanivoracaceae</taxon>
        <taxon>Alcanivorax</taxon>
    </lineage>
</organism>
<dbReference type="OrthoDB" id="9782725at2"/>
<dbReference type="AlphaFoldDB" id="Q0VM54"/>
<name>Q0VM54_ALCBS</name>
<keyword evidence="1" id="KW-0448">Lipopolysaccharide biosynthesis</keyword>
<keyword evidence="1" id="KW-0547">Nucleotide-binding</keyword>
<dbReference type="Proteomes" id="UP000008871">
    <property type="component" value="Chromosome"/>
</dbReference>
<accession>Q0VM54</accession>
<dbReference type="eggNOG" id="COG0515">
    <property type="taxonomic scope" value="Bacteria"/>
</dbReference>
<feature type="active site" evidence="2">
    <location>
        <position position="164"/>
    </location>
</feature>
<dbReference type="NCBIfam" id="NF011703">
    <property type="entry name" value="PRK15123.1"/>
    <property type="match status" value="1"/>
</dbReference>
<dbReference type="GO" id="GO:0016301">
    <property type="term" value="F:kinase activity"/>
    <property type="evidence" value="ECO:0007669"/>
    <property type="project" value="UniProtKB-UniRule"/>
</dbReference>
<reference evidence="3 4" key="1">
    <citation type="journal article" date="2006" name="Nat. Biotechnol.">
        <title>Genome sequence of the ubiquitous hydrocarbon-degrading marine bacterium Alcanivorax borkumensis.</title>
        <authorList>
            <person name="Schneiker S."/>
            <person name="Martins dos Santos V.A.P."/>
            <person name="Bartels D."/>
            <person name="Bekel T."/>
            <person name="Brecht M."/>
            <person name="Buhrmester J."/>
            <person name="Chernikova T.N."/>
            <person name="Denaro R."/>
            <person name="Ferrer M."/>
            <person name="Gertler C."/>
            <person name="Goesmann A."/>
            <person name="Golyshina O.V."/>
            <person name="Kaminski F."/>
            <person name="Khachane A.N."/>
            <person name="Lang S."/>
            <person name="Linke B."/>
            <person name="McHardy A.C."/>
            <person name="Meyer F."/>
            <person name="Nechitaylo T."/>
            <person name="Puehler A."/>
            <person name="Regenhardt D."/>
            <person name="Rupp O."/>
            <person name="Sabirova J.S."/>
            <person name="Selbitschka W."/>
            <person name="Yakimov M.M."/>
            <person name="Timmis K.N."/>
            <person name="Vorhoelter F.-J."/>
            <person name="Weidner S."/>
            <person name="Kaiser O."/>
            <person name="Golyshin P.N."/>
        </authorList>
    </citation>
    <scope>NUCLEOTIDE SEQUENCE [LARGE SCALE GENOMIC DNA]</scope>
    <source>
        <strain evidence="4">ATCC 700651 / DSM 11573 / NCIMB 13689 / SK2</strain>
    </source>
</reference>
<dbReference type="GO" id="GO:0009244">
    <property type="term" value="P:lipopolysaccharide core region biosynthetic process"/>
    <property type="evidence" value="ECO:0007669"/>
    <property type="project" value="UniProtKB-UniRule"/>
</dbReference>
<keyword evidence="1 3" id="KW-0418">Kinase</keyword>
<dbReference type="STRING" id="393595.ABO_2296"/>
<dbReference type="PIRSF" id="PIRSF037318">
    <property type="entry name" value="RfaP"/>
    <property type="match status" value="1"/>
</dbReference>
<dbReference type="RefSeq" id="WP_011589570.1">
    <property type="nucleotide sequence ID" value="NC_008260.1"/>
</dbReference>
<keyword evidence="1" id="KW-0067">ATP-binding</keyword>
<protein>
    <recommendedName>
        <fullName evidence="1">Lipopolysaccharide core heptose(I) kinase</fullName>
        <ecNumber evidence="1">2.7.1.-</ecNumber>
    </recommendedName>
</protein>
<gene>
    <name evidence="3" type="primary">waaP2</name>
    <name evidence="3" type="ordered locus">ABO_2296</name>
</gene>
<evidence type="ECO:0000313" key="4">
    <source>
        <dbReference type="Proteomes" id="UP000008871"/>
    </source>
</evidence>
<evidence type="ECO:0000256" key="1">
    <source>
        <dbReference type="PIRNR" id="PIRNR037318"/>
    </source>
</evidence>